<dbReference type="Gene3D" id="3.40.50.150">
    <property type="entry name" value="Vaccinia Virus protein VP39"/>
    <property type="match status" value="1"/>
</dbReference>
<comment type="subcellular location">
    <subcellularLocation>
        <location evidence="6">Cytoplasm</location>
    </subcellularLocation>
</comment>
<dbReference type="InterPro" id="IPR003682">
    <property type="entry name" value="rRNA_ssu_MeTfrase_G"/>
</dbReference>
<accession>A0A1D8B4H9</accession>
<dbReference type="EC" id="2.1.1.-" evidence="6"/>
<keyword evidence="5 6" id="KW-0949">S-adenosyl-L-methionine</keyword>
<dbReference type="AlphaFoldDB" id="A0A1D8B4H9"/>
<dbReference type="Proteomes" id="UP000095214">
    <property type="component" value="Chromosome"/>
</dbReference>
<keyword evidence="3 6" id="KW-0489">Methyltransferase</keyword>
<dbReference type="SUPFAM" id="SSF53335">
    <property type="entry name" value="S-adenosyl-L-methionine-dependent methyltransferases"/>
    <property type="match status" value="1"/>
</dbReference>
<reference evidence="8 9" key="1">
    <citation type="submission" date="2016-09" db="EMBL/GenBank/DDBJ databases">
        <title>Complete genome sequence of Actinomyces hongkongensis HKU8.</title>
        <authorList>
            <person name="Gao Y.-X."/>
            <person name="Zhou Y.-Y."/>
            <person name="Xie Y."/>
            <person name="Wang M."/>
            <person name="Wang S.-J."/>
            <person name="Shen S.-G."/>
        </authorList>
    </citation>
    <scope>NUCLEOTIDE SEQUENCE [LARGE SCALE GENOMIC DNA]</scope>
    <source>
        <strain evidence="8 9">HKU8</strain>
    </source>
</reference>
<dbReference type="OrthoDB" id="9808773at2"/>
<dbReference type="InterPro" id="IPR029063">
    <property type="entry name" value="SAM-dependent_MTases_sf"/>
</dbReference>
<keyword evidence="2 6" id="KW-0698">rRNA processing</keyword>
<dbReference type="RefSeq" id="WP_034255746.1">
    <property type="nucleotide sequence ID" value="NZ_CP017298.1"/>
</dbReference>
<dbReference type="NCBIfam" id="TIGR00138">
    <property type="entry name" value="rsmG_gidB"/>
    <property type="match status" value="1"/>
</dbReference>
<comment type="function">
    <text evidence="6">Specifically methylates the N7 position of guanine in position 518 of 16S rRNA.</text>
</comment>
<evidence type="ECO:0000256" key="2">
    <source>
        <dbReference type="ARBA" id="ARBA00022552"/>
    </source>
</evidence>
<evidence type="ECO:0000256" key="5">
    <source>
        <dbReference type="ARBA" id="ARBA00022691"/>
    </source>
</evidence>
<gene>
    <name evidence="6" type="primary">rsmG</name>
    <name evidence="8" type="ORF">BH719_06610</name>
</gene>
<evidence type="ECO:0000256" key="1">
    <source>
        <dbReference type="ARBA" id="ARBA00022490"/>
    </source>
</evidence>
<evidence type="ECO:0000256" key="3">
    <source>
        <dbReference type="ARBA" id="ARBA00022603"/>
    </source>
</evidence>
<evidence type="ECO:0000313" key="8">
    <source>
        <dbReference type="EMBL" id="AOS48044.1"/>
    </source>
</evidence>
<dbReference type="KEGG" id="phon:BH719_06610"/>
<feature type="binding site" evidence="6">
    <location>
        <position position="88"/>
    </location>
    <ligand>
        <name>S-adenosyl-L-methionine</name>
        <dbReference type="ChEBI" id="CHEBI:59789"/>
    </ligand>
</feature>
<feature type="binding site" evidence="6">
    <location>
        <position position="154"/>
    </location>
    <ligand>
        <name>S-adenosyl-L-methionine</name>
        <dbReference type="ChEBI" id="CHEBI:59789"/>
    </ligand>
</feature>
<dbReference type="HAMAP" id="MF_00074">
    <property type="entry name" value="16SrRNA_methyltr_G"/>
    <property type="match status" value="1"/>
</dbReference>
<feature type="binding site" evidence="6">
    <location>
        <begin position="139"/>
        <end position="140"/>
    </location>
    <ligand>
        <name>S-adenosyl-L-methionine</name>
        <dbReference type="ChEBI" id="CHEBI:59789"/>
    </ligand>
</feature>
<dbReference type="GO" id="GO:0005829">
    <property type="term" value="C:cytosol"/>
    <property type="evidence" value="ECO:0007669"/>
    <property type="project" value="TreeGrafter"/>
</dbReference>
<dbReference type="EMBL" id="CP017298">
    <property type="protein sequence ID" value="AOS48044.1"/>
    <property type="molecule type" value="Genomic_DNA"/>
</dbReference>
<sequence>MPARRDGGRAPRRAGDPFTPEAPTDEVRRFFGPAFADIAEFARMLEEEGELRGLLGPRDMERIWSRHLVNSAAVLDFLPRRGQVLDIGSGAGLPGIVIAVCRPDLDVHLAEPMARRCEWLADVVDALGLDNTTIHQARAEELRGKGKADVVTARAVANMAKLVRMTSKLIAPGGALVALKGRRAPIEIEEAASELKRHHLMAQIHEVPSVMEDESTYIVKCTRTK</sequence>
<evidence type="ECO:0000256" key="6">
    <source>
        <dbReference type="HAMAP-Rule" id="MF_00074"/>
    </source>
</evidence>
<dbReference type="GO" id="GO:0070043">
    <property type="term" value="F:rRNA (guanine-N7-)-methyltransferase activity"/>
    <property type="evidence" value="ECO:0007669"/>
    <property type="project" value="UniProtKB-UniRule"/>
</dbReference>
<keyword evidence="9" id="KW-1185">Reference proteome</keyword>
<name>A0A1D8B4H9_9ACTO</name>
<evidence type="ECO:0000313" key="9">
    <source>
        <dbReference type="Proteomes" id="UP000095214"/>
    </source>
</evidence>
<feature type="region of interest" description="Disordered" evidence="7">
    <location>
        <begin position="1"/>
        <end position="23"/>
    </location>
</feature>
<feature type="compositionally biased region" description="Basic and acidic residues" evidence="7">
    <location>
        <begin position="1"/>
        <end position="15"/>
    </location>
</feature>
<feature type="binding site" evidence="6">
    <location>
        <position position="93"/>
    </location>
    <ligand>
        <name>S-adenosyl-L-methionine</name>
        <dbReference type="ChEBI" id="CHEBI:59789"/>
    </ligand>
</feature>
<organism evidence="8 9">
    <name type="scientific">Pauljensenia hongkongensis</name>
    <dbReference type="NCBI Taxonomy" id="178339"/>
    <lineage>
        <taxon>Bacteria</taxon>
        <taxon>Bacillati</taxon>
        <taxon>Actinomycetota</taxon>
        <taxon>Actinomycetes</taxon>
        <taxon>Actinomycetales</taxon>
        <taxon>Actinomycetaceae</taxon>
        <taxon>Pauljensenia</taxon>
    </lineage>
</organism>
<proteinExistence type="inferred from homology"/>
<evidence type="ECO:0000256" key="4">
    <source>
        <dbReference type="ARBA" id="ARBA00022679"/>
    </source>
</evidence>
<evidence type="ECO:0000256" key="7">
    <source>
        <dbReference type="SAM" id="MobiDB-lite"/>
    </source>
</evidence>
<comment type="caution">
    <text evidence="6">Lacks conserved residue(s) required for the propagation of feature annotation.</text>
</comment>
<keyword evidence="4 6" id="KW-0808">Transferase</keyword>
<dbReference type="Pfam" id="PF02527">
    <property type="entry name" value="GidB"/>
    <property type="match status" value="1"/>
</dbReference>
<dbReference type="PANTHER" id="PTHR31760:SF0">
    <property type="entry name" value="S-ADENOSYL-L-METHIONINE-DEPENDENT METHYLTRANSFERASES SUPERFAMILY PROTEIN"/>
    <property type="match status" value="1"/>
</dbReference>
<comment type="similarity">
    <text evidence="6">Belongs to the methyltransferase superfamily. RNA methyltransferase RsmG family.</text>
</comment>
<dbReference type="PANTHER" id="PTHR31760">
    <property type="entry name" value="S-ADENOSYL-L-METHIONINE-DEPENDENT METHYLTRANSFERASES SUPERFAMILY PROTEIN"/>
    <property type="match status" value="1"/>
</dbReference>
<dbReference type="STRING" id="178339.BH719_06610"/>
<dbReference type="CDD" id="cd02440">
    <property type="entry name" value="AdoMet_MTases"/>
    <property type="match status" value="1"/>
</dbReference>
<keyword evidence="1 6" id="KW-0963">Cytoplasm</keyword>
<protein>
    <recommendedName>
        <fullName evidence="6">Ribosomal RNA small subunit methyltransferase G</fullName>
        <ecNumber evidence="6">2.1.1.-</ecNumber>
    </recommendedName>
    <alternativeName>
        <fullName evidence="6">16S rRNA 7-methylguanosine methyltransferase</fullName>
        <shortName evidence="6">16S rRNA m7G methyltransferase</shortName>
    </alternativeName>
</protein>